<protein>
    <submittedName>
        <fullName evidence="2 4">Uncharacterized protein</fullName>
    </submittedName>
</protein>
<dbReference type="Proteomes" id="UP000275846">
    <property type="component" value="Unassembled WGS sequence"/>
</dbReference>
<keyword evidence="3" id="KW-1185">Reference proteome</keyword>
<proteinExistence type="predicted"/>
<evidence type="ECO:0000313" key="4">
    <source>
        <dbReference type="WBParaSite" id="SSLN_0000844201-mRNA-1"/>
    </source>
</evidence>
<evidence type="ECO:0000313" key="2">
    <source>
        <dbReference type="EMBL" id="VDL94509.1"/>
    </source>
</evidence>
<evidence type="ECO:0000313" key="3">
    <source>
        <dbReference type="Proteomes" id="UP000275846"/>
    </source>
</evidence>
<dbReference type="AlphaFoldDB" id="A0A183SV76"/>
<feature type="region of interest" description="Disordered" evidence="1">
    <location>
        <begin position="23"/>
        <end position="64"/>
    </location>
</feature>
<dbReference type="WBParaSite" id="SSLN_0000844201-mRNA-1">
    <property type="protein sequence ID" value="SSLN_0000844201-mRNA-1"/>
    <property type="gene ID" value="SSLN_0000844201"/>
</dbReference>
<name>A0A183SV76_SCHSO</name>
<dbReference type="EMBL" id="UYSU01034485">
    <property type="protein sequence ID" value="VDL94509.1"/>
    <property type="molecule type" value="Genomic_DNA"/>
</dbReference>
<feature type="region of interest" description="Disordered" evidence="1">
    <location>
        <begin position="82"/>
        <end position="102"/>
    </location>
</feature>
<gene>
    <name evidence="2" type="ORF">SSLN_LOCUS8124</name>
</gene>
<organism evidence="4">
    <name type="scientific">Schistocephalus solidus</name>
    <name type="common">Tapeworm</name>
    <dbReference type="NCBI Taxonomy" id="70667"/>
    <lineage>
        <taxon>Eukaryota</taxon>
        <taxon>Metazoa</taxon>
        <taxon>Spiralia</taxon>
        <taxon>Lophotrochozoa</taxon>
        <taxon>Platyhelminthes</taxon>
        <taxon>Cestoda</taxon>
        <taxon>Eucestoda</taxon>
        <taxon>Diphyllobothriidea</taxon>
        <taxon>Diphyllobothriidae</taxon>
        <taxon>Schistocephalus</taxon>
    </lineage>
</organism>
<reference evidence="4" key="1">
    <citation type="submission" date="2016-06" db="UniProtKB">
        <authorList>
            <consortium name="WormBaseParasite"/>
        </authorList>
    </citation>
    <scope>IDENTIFICATION</scope>
</reference>
<accession>A0A183SV76</accession>
<evidence type="ECO:0000256" key="1">
    <source>
        <dbReference type="SAM" id="MobiDB-lite"/>
    </source>
</evidence>
<reference evidence="2 3" key="2">
    <citation type="submission" date="2018-11" db="EMBL/GenBank/DDBJ databases">
        <authorList>
            <consortium name="Pathogen Informatics"/>
        </authorList>
    </citation>
    <scope>NUCLEOTIDE SEQUENCE [LARGE SCALE GENOMIC DNA]</scope>
    <source>
        <strain evidence="2 3">NST_G2</strain>
    </source>
</reference>
<sequence length="102" mass="11422">MTCLIHHQDGPYAEEFPFHLNRHKPRYQAGENVGHSELQASPSHQDDTQLVEHYPEAPPEGGYALPEVFTDEQQVEKLVRVPPEGGSATEQNNAAGVTRFFL</sequence>